<name>A0A369KD92_HYPMA</name>
<dbReference type="Proteomes" id="UP000076154">
    <property type="component" value="Unassembled WGS sequence"/>
</dbReference>
<proteinExistence type="predicted"/>
<dbReference type="InParanoid" id="A0A369KD92"/>
<gene>
    <name evidence="3" type="ORF">Hypma_015381</name>
</gene>
<evidence type="ECO:0000256" key="1">
    <source>
        <dbReference type="SAM" id="MobiDB-lite"/>
    </source>
</evidence>
<keyword evidence="4" id="KW-1185">Reference proteome</keyword>
<dbReference type="InterPro" id="IPR037056">
    <property type="entry name" value="RNase_H1_N_sf"/>
</dbReference>
<feature type="compositionally biased region" description="Acidic residues" evidence="1">
    <location>
        <begin position="301"/>
        <end position="310"/>
    </location>
</feature>
<feature type="region of interest" description="Disordered" evidence="1">
    <location>
        <begin position="1"/>
        <end position="75"/>
    </location>
</feature>
<feature type="domain" description="Ribonuclease H1 N-terminal" evidence="2">
    <location>
        <begin position="226"/>
        <end position="256"/>
    </location>
</feature>
<reference evidence="3" key="1">
    <citation type="submission" date="2018-04" db="EMBL/GenBank/DDBJ databases">
        <title>Whole genome sequencing of Hypsizygus marmoreus.</title>
        <authorList>
            <person name="Choi I.-G."/>
            <person name="Min B."/>
            <person name="Kim J.-G."/>
            <person name="Kim S."/>
            <person name="Oh Y.-L."/>
            <person name="Kong W.-S."/>
            <person name="Park H."/>
            <person name="Jeong J."/>
            <person name="Song E.-S."/>
        </authorList>
    </citation>
    <scope>NUCLEOTIDE SEQUENCE [LARGE SCALE GENOMIC DNA]</scope>
    <source>
        <strain evidence="3">51987-8</strain>
    </source>
</reference>
<dbReference type="InterPro" id="IPR011320">
    <property type="entry name" value="RNase_H1_N"/>
</dbReference>
<evidence type="ECO:0000313" key="3">
    <source>
        <dbReference type="EMBL" id="RDB28896.1"/>
    </source>
</evidence>
<protein>
    <recommendedName>
        <fullName evidence="2">Ribonuclease H1 N-terminal domain-containing protein</fullName>
    </recommendedName>
</protein>
<sequence>MRLPPTNIAFSPKPPSVNVNTDPPPMPPLTDDDGPSPGPRTPRSSPRKGSRCDAARDGEPCAPSSFSVQTTTSTTTRQGDVVIWTMTSTTMTHSMQRMGLAGVRAPASASPSPVRQHAPAQFPSSPVHIPPPVQIPLPVQVPPPPAWFPSLPVQVPPPPAWFPASQVHSSPARFPSSVVQVHPSPARFPLSSVRKAQPFPLGPPLHLAEFPHPDNFEGLRNSGAKKYYVVMKGRKVGVFDQWPEVQGLINGIAAAHQSTPFFAQALELYAKYYAARDLIVVLPNGNLVPQPPVIVIEDDEDYEWPDDGTDPDTSGDSTDYGDPNLTNEDLAQLDQMLGACEIQS</sequence>
<evidence type="ECO:0000259" key="2">
    <source>
        <dbReference type="Pfam" id="PF01693"/>
    </source>
</evidence>
<feature type="compositionally biased region" description="Low complexity" evidence="1">
    <location>
        <begin position="311"/>
        <end position="323"/>
    </location>
</feature>
<dbReference type="InterPro" id="IPR009027">
    <property type="entry name" value="Ribosomal_bL9/RNase_H1_N"/>
</dbReference>
<evidence type="ECO:0000313" key="4">
    <source>
        <dbReference type="Proteomes" id="UP000076154"/>
    </source>
</evidence>
<dbReference type="EMBL" id="LUEZ02000010">
    <property type="protein sequence ID" value="RDB28896.1"/>
    <property type="molecule type" value="Genomic_DNA"/>
</dbReference>
<dbReference type="SUPFAM" id="SSF55658">
    <property type="entry name" value="L9 N-domain-like"/>
    <property type="match status" value="1"/>
</dbReference>
<feature type="compositionally biased region" description="Low complexity" evidence="1">
    <location>
        <begin position="64"/>
        <end position="75"/>
    </location>
</feature>
<accession>A0A369KD92</accession>
<dbReference type="Pfam" id="PF01693">
    <property type="entry name" value="Cauli_VI"/>
    <property type="match status" value="1"/>
</dbReference>
<dbReference type="AlphaFoldDB" id="A0A369KD92"/>
<dbReference type="Gene3D" id="3.40.970.10">
    <property type="entry name" value="Ribonuclease H1, N-terminal domain"/>
    <property type="match status" value="1"/>
</dbReference>
<feature type="region of interest" description="Disordered" evidence="1">
    <location>
        <begin position="301"/>
        <end position="326"/>
    </location>
</feature>
<dbReference type="OrthoDB" id="3270804at2759"/>
<feature type="compositionally biased region" description="Basic and acidic residues" evidence="1">
    <location>
        <begin position="50"/>
        <end position="59"/>
    </location>
</feature>
<comment type="caution">
    <text evidence="3">The sequence shown here is derived from an EMBL/GenBank/DDBJ whole genome shotgun (WGS) entry which is preliminary data.</text>
</comment>
<organism evidence="3 4">
    <name type="scientific">Hypsizygus marmoreus</name>
    <name type="common">White beech mushroom</name>
    <name type="synonym">Agaricus marmoreus</name>
    <dbReference type="NCBI Taxonomy" id="39966"/>
    <lineage>
        <taxon>Eukaryota</taxon>
        <taxon>Fungi</taxon>
        <taxon>Dikarya</taxon>
        <taxon>Basidiomycota</taxon>
        <taxon>Agaricomycotina</taxon>
        <taxon>Agaricomycetes</taxon>
        <taxon>Agaricomycetidae</taxon>
        <taxon>Agaricales</taxon>
        <taxon>Tricholomatineae</taxon>
        <taxon>Lyophyllaceae</taxon>
        <taxon>Hypsizygus</taxon>
    </lineage>
</organism>